<accession>A0A9W7BQF1</accession>
<reference evidence="2" key="1">
    <citation type="journal article" date="2023" name="Commun. Biol.">
        <title>Genome analysis of Parmales, the sister group of diatoms, reveals the evolutionary specialization of diatoms from phago-mixotrophs to photoautotrophs.</title>
        <authorList>
            <person name="Ban H."/>
            <person name="Sato S."/>
            <person name="Yoshikawa S."/>
            <person name="Yamada K."/>
            <person name="Nakamura Y."/>
            <person name="Ichinomiya M."/>
            <person name="Sato N."/>
            <person name="Blanc-Mathieu R."/>
            <person name="Endo H."/>
            <person name="Kuwata A."/>
            <person name="Ogata H."/>
        </authorList>
    </citation>
    <scope>NUCLEOTIDE SEQUENCE [LARGE SCALE GENOMIC DNA]</scope>
    <source>
        <strain evidence="2">NIES 3701</strain>
    </source>
</reference>
<dbReference type="AlphaFoldDB" id="A0A9W7BQF1"/>
<dbReference type="PANTHER" id="PTHR45661:SF3">
    <property type="entry name" value="IG-LIKE DOMAIN-CONTAINING PROTEIN"/>
    <property type="match status" value="1"/>
</dbReference>
<gene>
    <name evidence="1" type="ORF">TrST_g5794</name>
</gene>
<proteinExistence type="predicted"/>
<dbReference type="EMBL" id="BRXY01000433">
    <property type="protein sequence ID" value="GMH94677.1"/>
    <property type="molecule type" value="Genomic_DNA"/>
</dbReference>
<evidence type="ECO:0000313" key="1">
    <source>
        <dbReference type="EMBL" id="GMH94677.1"/>
    </source>
</evidence>
<organism evidence="1 2">
    <name type="scientific">Triparma strigata</name>
    <dbReference type="NCBI Taxonomy" id="1606541"/>
    <lineage>
        <taxon>Eukaryota</taxon>
        <taxon>Sar</taxon>
        <taxon>Stramenopiles</taxon>
        <taxon>Ochrophyta</taxon>
        <taxon>Bolidophyceae</taxon>
        <taxon>Parmales</taxon>
        <taxon>Triparmaceae</taxon>
        <taxon>Triparma</taxon>
    </lineage>
</organism>
<sequence>MVDTLVAMRWLDRKWHKVVEKKLTELEGDEPYGEIIVHGGNDISHGKAISDAWIERMKQVTKVVFLLNITKVGDCACFYAKLLVAVDIPEGITSIGDRSFIGCSSLKDISFPKSLTSIVQYSFCKCSSLEKVDLLHTNVQYLGNYAFYGCTSLREMKIPDSLHTFGHRVFGNCSKLVPSTINLTYDNKAVAAYLRSIQ</sequence>
<keyword evidence="2" id="KW-1185">Reference proteome</keyword>
<dbReference type="SUPFAM" id="SSF52058">
    <property type="entry name" value="L domain-like"/>
    <property type="match status" value="1"/>
</dbReference>
<name>A0A9W7BQF1_9STRA</name>
<dbReference type="InterPro" id="IPR026906">
    <property type="entry name" value="LRR_5"/>
</dbReference>
<comment type="caution">
    <text evidence="1">The sequence shown here is derived from an EMBL/GenBank/DDBJ whole genome shotgun (WGS) entry which is preliminary data.</text>
</comment>
<dbReference type="Proteomes" id="UP001165085">
    <property type="component" value="Unassembled WGS sequence"/>
</dbReference>
<dbReference type="OrthoDB" id="2013775at2759"/>
<dbReference type="InterPro" id="IPR053139">
    <property type="entry name" value="Surface_bspA-like"/>
</dbReference>
<protein>
    <submittedName>
        <fullName evidence="1">Uncharacterized protein</fullName>
    </submittedName>
</protein>
<dbReference type="PANTHER" id="PTHR45661">
    <property type="entry name" value="SURFACE ANTIGEN"/>
    <property type="match status" value="1"/>
</dbReference>
<dbReference type="InterPro" id="IPR032675">
    <property type="entry name" value="LRR_dom_sf"/>
</dbReference>
<dbReference type="Pfam" id="PF13306">
    <property type="entry name" value="LRR_5"/>
    <property type="match status" value="1"/>
</dbReference>
<dbReference type="Gene3D" id="3.80.10.10">
    <property type="entry name" value="Ribonuclease Inhibitor"/>
    <property type="match status" value="1"/>
</dbReference>
<evidence type="ECO:0000313" key="2">
    <source>
        <dbReference type="Proteomes" id="UP001165085"/>
    </source>
</evidence>